<dbReference type="Proteomes" id="UP000266568">
    <property type="component" value="Unassembled WGS sequence"/>
</dbReference>
<dbReference type="GO" id="GO:0016747">
    <property type="term" value="F:acyltransferase activity, transferring groups other than amino-acyl groups"/>
    <property type="evidence" value="ECO:0007669"/>
    <property type="project" value="InterPro"/>
</dbReference>
<dbReference type="Gene3D" id="3.40.630.30">
    <property type="match status" value="1"/>
</dbReference>
<evidence type="ECO:0000313" key="6">
    <source>
        <dbReference type="Proteomes" id="UP000266568"/>
    </source>
</evidence>
<comment type="caution">
    <text evidence="5">The sequence shown here is derived from an EMBL/GenBank/DDBJ whole genome shotgun (WGS) entry which is preliminary data.</text>
</comment>
<evidence type="ECO:0000313" key="5">
    <source>
        <dbReference type="EMBL" id="RIA43587.1"/>
    </source>
</evidence>
<keyword evidence="2" id="KW-0012">Acyltransferase</keyword>
<dbReference type="InterPro" id="IPR016181">
    <property type="entry name" value="Acyl_CoA_acyltransferase"/>
</dbReference>
<dbReference type="InterPro" id="IPR000182">
    <property type="entry name" value="GNAT_dom"/>
</dbReference>
<organism evidence="5 6">
    <name type="scientific">Hephaestia caeni</name>
    <dbReference type="NCBI Taxonomy" id="645617"/>
    <lineage>
        <taxon>Bacteria</taxon>
        <taxon>Pseudomonadati</taxon>
        <taxon>Pseudomonadota</taxon>
        <taxon>Alphaproteobacteria</taxon>
        <taxon>Sphingomonadales</taxon>
        <taxon>Sphingomonadaceae</taxon>
        <taxon>Hephaestia</taxon>
    </lineage>
</organism>
<dbReference type="EMBL" id="QXDC01000003">
    <property type="protein sequence ID" value="RIA43587.1"/>
    <property type="molecule type" value="Genomic_DNA"/>
</dbReference>
<accession>A0A397P8T8</accession>
<proteinExistence type="inferred from homology"/>
<dbReference type="SUPFAM" id="SSF55729">
    <property type="entry name" value="Acyl-CoA N-acyltransferases (Nat)"/>
    <property type="match status" value="1"/>
</dbReference>
<reference evidence="5 6" key="1">
    <citation type="submission" date="2018-08" db="EMBL/GenBank/DDBJ databases">
        <title>Genomic Encyclopedia of Type Strains, Phase IV (KMG-IV): sequencing the most valuable type-strain genomes for metagenomic binning, comparative biology and taxonomic classification.</title>
        <authorList>
            <person name="Goeker M."/>
        </authorList>
    </citation>
    <scope>NUCLEOTIDE SEQUENCE [LARGE SCALE GENOMIC DNA]</scope>
    <source>
        <strain evidence="5 6">DSM 25527</strain>
    </source>
</reference>
<keyword evidence="1 5" id="KW-0808">Transferase</keyword>
<keyword evidence="6" id="KW-1185">Reference proteome</keyword>
<dbReference type="PANTHER" id="PTHR43792:SF8">
    <property type="entry name" value="[RIBOSOMAL PROTEIN US5]-ALANINE N-ACETYLTRANSFERASE"/>
    <property type="match status" value="1"/>
</dbReference>
<feature type="domain" description="N-acetyltransferase" evidence="4">
    <location>
        <begin position="9"/>
        <end position="172"/>
    </location>
</feature>
<dbReference type="PANTHER" id="PTHR43792">
    <property type="entry name" value="GNAT FAMILY, PUTATIVE (AFU_ORTHOLOGUE AFUA_3G00765)-RELATED-RELATED"/>
    <property type="match status" value="1"/>
</dbReference>
<dbReference type="Pfam" id="PF13302">
    <property type="entry name" value="Acetyltransf_3"/>
    <property type="match status" value="1"/>
</dbReference>
<sequence length="184" mass="19927">MMFARTKRLTLRPGWPEDAPALRRAIGHEAVVAKLARAPWPYALEDAEAFLSLPRGAAQPSFLICAREGDTAEIVGGIGIHRAEDGAHELGYWLTPAVWGRGYATEAGHAVIAMARHALGYRRLHAWHFVDNPASARVLAKLGFRPTGRTEPRRSIARGGVAPGAAYTLTLDEGESDDPLRMAA</sequence>
<protein>
    <submittedName>
        <fullName evidence="5">RimJ/RimL family protein N-acetyltransferase</fullName>
    </submittedName>
</protein>
<evidence type="ECO:0000256" key="1">
    <source>
        <dbReference type="ARBA" id="ARBA00022679"/>
    </source>
</evidence>
<dbReference type="AlphaFoldDB" id="A0A397P8T8"/>
<evidence type="ECO:0000259" key="4">
    <source>
        <dbReference type="PROSITE" id="PS51186"/>
    </source>
</evidence>
<name>A0A397P8T8_9SPHN</name>
<evidence type="ECO:0000256" key="3">
    <source>
        <dbReference type="ARBA" id="ARBA00038502"/>
    </source>
</evidence>
<dbReference type="InterPro" id="IPR051531">
    <property type="entry name" value="N-acetyltransferase"/>
</dbReference>
<dbReference type="PROSITE" id="PS51186">
    <property type="entry name" value="GNAT"/>
    <property type="match status" value="1"/>
</dbReference>
<comment type="similarity">
    <text evidence="3">Belongs to the acetyltransferase family. RimJ subfamily.</text>
</comment>
<evidence type="ECO:0000256" key="2">
    <source>
        <dbReference type="ARBA" id="ARBA00023315"/>
    </source>
</evidence>
<gene>
    <name evidence="5" type="ORF">DFR49_1811</name>
</gene>